<sequence length="48" mass="5450">MRYKMTSKRGVTTTYLNKFFTTTVQTLRILSDPSPFAGVIDQSCEGRC</sequence>
<comment type="caution">
    <text evidence="1">The sequence shown here is derived from an EMBL/GenBank/DDBJ whole genome shotgun (WGS) entry which is preliminary data.</text>
</comment>
<reference evidence="1" key="1">
    <citation type="journal article" date="2021" name="Front. Microbiol.">
        <title>Comprehensive Comparative Genomics and Phenotyping of Methylobacterium Species.</title>
        <authorList>
            <person name="Alessa O."/>
            <person name="Ogura Y."/>
            <person name="Fujitani Y."/>
            <person name="Takami H."/>
            <person name="Hayashi T."/>
            <person name="Sahin N."/>
            <person name="Tani A."/>
        </authorList>
    </citation>
    <scope>NUCLEOTIDE SEQUENCE</scope>
    <source>
        <strain evidence="1">DSM 14458</strain>
    </source>
</reference>
<name>A0ABQ4UY04_9HYPH</name>
<evidence type="ECO:0000313" key="2">
    <source>
        <dbReference type="Proteomes" id="UP001055093"/>
    </source>
</evidence>
<evidence type="ECO:0000313" key="1">
    <source>
        <dbReference type="EMBL" id="GJE75962.1"/>
    </source>
</evidence>
<proteinExistence type="predicted"/>
<organism evidence="1 2">
    <name type="scientific">Methylorubrum suomiense</name>
    <dbReference type="NCBI Taxonomy" id="144191"/>
    <lineage>
        <taxon>Bacteria</taxon>
        <taxon>Pseudomonadati</taxon>
        <taxon>Pseudomonadota</taxon>
        <taxon>Alphaproteobacteria</taxon>
        <taxon>Hyphomicrobiales</taxon>
        <taxon>Methylobacteriaceae</taxon>
        <taxon>Methylorubrum</taxon>
    </lineage>
</organism>
<protein>
    <submittedName>
        <fullName evidence="1">Uncharacterized protein</fullName>
    </submittedName>
</protein>
<gene>
    <name evidence="1" type="ORF">BGCPKDLD_2551</name>
</gene>
<reference evidence="1" key="2">
    <citation type="submission" date="2021-08" db="EMBL/GenBank/DDBJ databases">
        <authorList>
            <person name="Tani A."/>
            <person name="Ola A."/>
            <person name="Ogura Y."/>
            <person name="Katsura K."/>
            <person name="Hayashi T."/>
        </authorList>
    </citation>
    <scope>NUCLEOTIDE SEQUENCE</scope>
    <source>
        <strain evidence="1">DSM 14458</strain>
    </source>
</reference>
<dbReference type="EMBL" id="BPRE01000007">
    <property type="protein sequence ID" value="GJE75962.1"/>
    <property type="molecule type" value="Genomic_DNA"/>
</dbReference>
<accession>A0ABQ4UY04</accession>
<keyword evidence="2" id="KW-1185">Reference proteome</keyword>
<dbReference type="Proteomes" id="UP001055093">
    <property type="component" value="Unassembled WGS sequence"/>
</dbReference>